<comment type="caution">
    <text evidence="2">The sequence shown here is derived from an EMBL/GenBank/DDBJ whole genome shotgun (WGS) entry which is preliminary data.</text>
</comment>
<accession>A0ABU8VQW9</accession>
<dbReference type="InterPro" id="IPR023210">
    <property type="entry name" value="NADP_OxRdtase_dom"/>
</dbReference>
<evidence type="ECO:0000259" key="1">
    <source>
        <dbReference type="Pfam" id="PF00248"/>
    </source>
</evidence>
<evidence type="ECO:0000313" key="2">
    <source>
        <dbReference type="EMBL" id="MEJ8815552.1"/>
    </source>
</evidence>
<dbReference type="InterPro" id="IPR036812">
    <property type="entry name" value="NAD(P)_OxRdtase_dom_sf"/>
</dbReference>
<gene>
    <name evidence="2" type="ORF">WKW77_31125</name>
</gene>
<dbReference type="Pfam" id="PF00248">
    <property type="entry name" value="Aldo_ket_red"/>
    <property type="match status" value="1"/>
</dbReference>
<name>A0ABU8VQW9_9BURK</name>
<dbReference type="InterPro" id="IPR020471">
    <property type="entry name" value="AKR"/>
</dbReference>
<dbReference type="PANTHER" id="PTHR42686:SF1">
    <property type="entry name" value="GH17980P-RELATED"/>
    <property type="match status" value="1"/>
</dbReference>
<reference evidence="2 3" key="1">
    <citation type="submission" date="2024-03" db="EMBL/GenBank/DDBJ databases">
        <title>Novel species of the genus Variovorax.</title>
        <authorList>
            <person name="Liu Q."/>
            <person name="Xin Y.-H."/>
        </authorList>
    </citation>
    <scope>NUCLEOTIDE SEQUENCE [LARGE SCALE GENOMIC DNA]</scope>
    <source>
        <strain evidence="2 3">KACC 18899</strain>
    </source>
</reference>
<dbReference type="SUPFAM" id="SSF51430">
    <property type="entry name" value="NAD(P)-linked oxidoreductase"/>
    <property type="match status" value="1"/>
</dbReference>
<dbReference type="Gene3D" id="3.20.20.100">
    <property type="entry name" value="NADP-dependent oxidoreductase domain"/>
    <property type="match status" value="1"/>
</dbReference>
<keyword evidence="3" id="KW-1185">Reference proteome</keyword>
<dbReference type="PANTHER" id="PTHR42686">
    <property type="entry name" value="GH17980P-RELATED"/>
    <property type="match status" value="1"/>
</dbReference>
<sequence>MPTLDKRRLGSTKVEITRLGLGTVPISGFGEPANYAKFESVILSAFERGVRYFDCAPMYGLGLSEHFLGHALRTNEIRDQVVVSTKAGRVLKPASRAKKIESVYGIEWRNGLPFLDDYDYTYDGIMRSFEDSQQRLGLDHIEILYVHDVGTAWHGEKSEYYWDQLRASGYRALDGLRSSGAVGAIGLGVNETESVLGVAKEFQLDCSMIAGRYTLLNHGPLASDFPELQRRNISVVAAGVFNSGVLAGGGRTYDYQSAPASVIERVQALDRTCQQFGVSLATAALRFVYEHPAVACVVQGARNDAEVAQNVDSTTAGVPAALWAELKRLELIPANAPVSALAG</sequence>
<protein>
    <submittedName>
        <fullName evidence="2">Aldo/keto reductase</fullName>
    </submittedName>
</protein>
<feature type="domain" description="NADP-dependent oxidoreductase" evidence="1">
    <location>
        <begin position="18"/>
        <end position="326"/>
    </location>
</feature>
<organism evidence="2 3">
    <name type="scientific">Variovorax ureilyticus</name>
    <dbReference type="NCBI Taxonomy" id="1836198"/>
    <lineage>
        <taxon>Bacteria</taxon>
        <taxon>Pseudomonadati</taxon>
        <taxon>Pseudomonadota</taxon>
        <taxon>Betaproteobacteria</taxon>
        <taxon>Burkholderiales</taxon>
        <taxon>Comamonadaceae</taxon>
        <taxon>Variovorax</taxon>
    </lineage>
</organism>
<dbReference type="EMBL" id="JBBKZU010000021">
    <property type="protein sequence ID" value="MEJ8815552.1"/>
    <property type="molecule type" value="Genomic_DNA"/>
</dbReference>
<dbReference type="Proteomes" id="UP001365846">
    <property type="component" value="Unassembled WGS sequence"/>
</dbReference>
<dbReference type="RefSeq" id="WP_340360757.1">
    <property type="nucleotide sequence ID" value="NZ_JBBKZU010000021.1"/>
</dbReference>
<proteinExistence type="predicted"/>
<evidence type="ECO:0000313" key="3">
    <source>
        <dbReference type="Proteomes" id="UP001365846"/>
    </source>
</evidence>